<keyword evidence="3" id="KW-1003">Cell membrane</keyword>
<dbReference type="Pfam" id="PF07681">
    <property type="entry name" value="DoxX"/>
    <property type="match status" value="1"/>
</dbReference>
<proteinExistence type="inferred from homology"/>
<dbReference type="PATRIC" id="fig|1526658.3.peg.686"/>
<keyword evidence="5 7" id="KW-1133">Transmembrane helix</keyword>
<organism evidence="8 9">
    <name type="scientific">Bosea vaviloviae</name>
    <dbReference type="NCBI Taxonomy" id="1526658"/>
    <lineage>
        <taxon>Bacteria</taxon>
        <taxon>Pseudomonadati</taxon>
        <taxon>Pseudomonadota</taxon>
        <taxon>Alphaproteobacteria</taxon>
        <taxon>Hyphomicrobiales</taxon>
        <taxon>Boseaceae</taxon>
        <taxon>Bosea</taxon>
    </lineage>
</organism>
<evidence type="ECO:0000313" key="8">
    <source>
        <dbReference type="EMBL" id="KPH81000.1"/>
    </source>
</evidence>
<name>A0A0N1F554_9HYPH</name>
<gene>
    <name evidence="8" type="ORF">AE618_10105</name>
</gene>
<feature type="transmembrane region" description="Helical" evidence="7">
    <location>
        <begin position="45"/>
        <end position="67"/>
    </location>
</feature>
<feature type="transmembrane region" description="Helical" evidence="7">
    <location>
        <begin position="107"/>
        <end position="126"/>
    </location>
</feature>
<evidence type="ECO:0000256" key="6">
    <source>
        <dbReference type="ARBA" id="ARBA00023136"/>
    </source>
</evidence>
<comment type="similarity">
    <text evidence="2">Belongs to the DoxX family.</text>
</comment>
<keyword evidence="6 7" id="KW-0472">Membrane</keyword>
<dbReference type="Proteomes" id="UP000037822">
    <property type="component" value="Unassembled WGS sequence"/>
</dbReference>
<dbReference type="EMBL" id="LGSZ01000032">
    <property type="protein sequence ID" value="KPH81000.1"/>
    <property type="molecule type" value="Genomic_DNA"/>
</dbReference>
<dbReference type="InterPro" id="IPR051907">
    <property type="entry name" value="DoxX-like_oxidoreductase"/>
</dbReference>
<dbReference type="GO" id="GO:0005886">
    <property type="term" value="C:plasma membrane"/>
    <property type="evidence" value="ECO:0007669"/>
    <property type="project" value="UniProtKB-SubCell"/>
</dbReference>
<dbReference type="PANTHER" id="PTHR33452:SF1">
    <property type="entry name" value="INNER MEMBRANE PROTEIN YPHA-RELATED"/>
    <property type="match status" value="1"/>
</dbReference>
<accession>A0A0N1F554</accession>
<evidence type="ECO:0000313" key="9">
    <source>
        <dbReference type="Proteomes" id="UP000037822"/>
    </source>
</evidence>
<protein>
    <recommendedName>
        <fullName evidence="10">DoxX family protein</fullName>
    </recommendedName>
</protein>
<evidence type="ECO:0000256" key="5">
    <source>
        <dbReference type="ARBA" id="ARBA00022989"/>
    </source>
</evidence>
<evidence type="ECO:0000256" key="2">
    <source>
        <dbReference type="ARBA" id="ARBA00006679"/>
    </source>
</evidence>
<evidence type="ECO:0000256" key="3">
    <source>
        <dbReference type="ARBA" id="ARBA00022475"/>
    </source>
</evidence>
<dbReference type="PANTHER" id="PTHR33452">
    <property type="entry name" value="OXIDOREDUCTASE CATD-RELATED"/>
    <property type="match status" value="1"/>
</dbReference>
<reference evidence="8 9" key="1">
    <citation type="submission" date="2015-07" db="EMBL/GenBank/DDBJ databases">
        <title>Whole genome sequencing of Bosea vaviloviae isolated from cave pool.</title>
        <authorList>
            <person name="Tan N.E.H."/>
            <person name="Lee Y.P."/>
            <person name="Gan H.M."/>
            <person name="Barton H."/>
            <person name="Savka M.A."/>
        </authorList>
    </citation>
    <scope>NUCLEOTIDE SEQUENCE [LARGE SCALE GENOMIC DNA]</scope>
    <source>
        <strain evidence="8 9">SD260</strain>
    </source>
</reference>
<sequence>MTMTTSTVADIAALVGRLLLALLFLHEGWIKLTHAEISMVYMKNFGVPTWLFMPALAVEIGGGLLLVAGWGSRYAALALAIFCLSTAAIFHTVFTDGGQLLHFEKDLAIAGGLLVLFAAGPGRFSIGTRESLRLSTSPQI</sequence>
<comment type="caution">
    <text evidence="8">The sequence shown here is derived from an EMBL/GenBank/DDBJ whole genome shotgun (WGS) entry which is preliminary data.</text>
</comment>
<evidence type="ECO:0008006" key="10">
    <source>
        <dbReference type="Google" id="ProtNLM"/>
    </source>
</evidence>
<keyword evidence="4 7" id="KW-0812">Transmembrane</keyword>
<dbReference type="OrthoDB" id="9810206at2"/>
<evidence type="ECO:0000256" key="1">
    <source>
        <dbReference type="ARBA" id="ARBA00004651"/>
    </source>
</evidence>
<dbReference type="AlphaFoldDB" id="A0A0N1F554"/>
<keyword evidence="9" id="KW-1185">Reference proteome</keyword>
<feature type="transmembrane region" description="Helical" evidence="7">
    <location>
        <begin position="7"/>
        <end position="25"/>
    </location>
</feature>
<comment type="subcellular location">
    <subcellularLocation>
        <location evidence="1">Cell membrane</location>
        <topology evidence="1">Multi-pass membrane protein</topology>
    </subcellularLocation>
</comment>
<feature type="transmembrane region" description="Helical" evidence="7">
    <location>
        <begin position="74"/>
        <end position="95"/>
    </location>
</feature>
<dbReference type="InterPro" id="IPR032808">
    <property type="entry name" value="DoxX"/>
</dbReference>
<evidence type="ECO:0000256" key="4">
    <source>
        <dbReference type="ARBA" id="ARBA00022692"/>
    </source>
</evidence>
<evidence type="ECO:0000256" key="7">
    <source>
        <dbReference type="SAM" id="Phobius"/>
    </source>
</evidence>